<reference evidence="2 3" key="1">
    <citation type="journal article" date="2011" name="J. Bacteriol.">
        <title>Genome sequence of Chthoniobacter flavus Ellin428, an aerobic heterotrophic soil bacterium.</title>
        <authorList>
            <person name="Kant R."/>
            <person name="van Passel M.W."/>
            <person name="Palva A."/>
            <person name="Lucas S."/>
            <person name="Lapidus A."/>
            <person name="Glavina Del Rio T."/>
            <person name="Dalin E."/>
            <person name="Tice H."/>
            <person name="Bruce D."/>
            <person name="Goodwin L."/>
            <person name="Pitluck S."/>
            <person name="Larimer F.W."/>
            <person name="Land M.L."/>
            <person name="Hauser L."/>
            <person name="Sangwan P."/>
            <person name="de Vos W.M."/>
            <person name="Janssen P.H."/>
            <person name="Smidt H."/>
        </authorList>
    </citation>
    <scope>NUCLEOTIDE SEQUENCE [LARGE SCALE GENOMIC DNA]</scope>
    <source>
        <strain evidence="2 3">Ellin428</strain>
    </source>
</reference>
<gene>
    <name evidence="2" type="ORF">CfE428DRAFT_1745</name>
</gene>
<name>B4CYK7_9BACT</name>
<keyword evidence="1" id="KW-0812">Transmembrane</keyword>
<feature type="transmembrane region" description="Helical" evidence="1">
    <location>
        <begin position="71"/>
        <end position="93"/>
    </location>
</feature>
<organism evidence="2 3">
    <name type="scientific">Chthoniobacter flavus Ellin428</name>
    <dbReference type="NCBI Taxonomy" id="497964"/>
    <lineage>
        <taxon>Bacteria</taxon>
        <taxon>Pseudomonadati</taxon>
        <taxon>Verrucomicrobiota</taxon>
        <taxon>Spartobacteria</taxon>
        <taxon>Chthoniobacterales</taxon>
        <taxon>Chthoniobacteraceae</taxon>
        <taxon>Chthoniobacter</taxon>
    </lineage>
</organism>
<proteinExistence type="predicted"/>
<evidence type="ECO:0000313" key="2">
    <source>
        <dbReference type="EMBL" id="EDY20548.1"/>
    </source>
</evidence>
<dbReference type="InParanoid" id="B4CYK7"/>
<keyword evidence="1" id="KW-0472">Membrane</keyword>
<feature type="transmembrane region" description="Helical" evidence="1">
    <location>
        <begin position="23"/>
        <end position="41"/>
    </location>
</feature>
<protein>
    <recommendedName>
        <fullName evidence="4">LITAF domain-containing protein</fullName>
    </recommendedName>
</protein>
<dbReference type="AlphaFoldDB" id="B4CYK7"/>
<dbReference type="EMBL" id="ABVL01000004">
    <property type="protein sequence ID" value="EDY20548.1"/>
    <property type="molecule type" value="Genomic_DNA"/>
</dbReference>
<accession>B4CYK7</accession>
<evidence type="ECO:0000313" key="3">
    <source>
        <dbReference type="Proteomes" id="UP000005824"/>
    </source>
</evidence>
<dbReference type="STRING" id="497964.CfE428DRAFT_1745"/>
<dbReference type="Proteomes" id="UP000005824">
    <property type="component" value="Unassembled WGS sequence"/>
</dbReference>
<sequence>MKSPPIECPACRSTDVHACGKRYGLYPAGPLAIFGVAFAMLHQTSRPFDYRCKTCGQEFARRTPIARVVRWLFIPLVWFFVIAFGLGILSLLFRR</sequence>
<evidence type="ECO:0000256" key="1">
    <source>
        <dbReference type="SAM" id="Phobius"/>
    </source>
</evidence>
<comment type="caution">
    <text evidence="2">The sequence shown here is derived from an EMBL/GenBank/DDBJ whole genome shotgun (WGS) entry which is preliminary data.</text>
</comment>
<evidence type="ECO:0008006" key="4">
    <source>
        <dbReference type="Google" id="ProtNLM"/>
    </source>
</evidence>
<keyword evidence="1" id="KW-1133">Transmembrane helix</keyword>
<keyword evidence="3" id="KW-1185">Reference proteome</keyword>
<dbReference type="RefSeq" id="WP_006979071.1">
    <property type="nucleotide sequence ID" value="NZ_ABVL01000004.1"/>
</dbReference>